<feature type="compositionally biased region" description="Polar residues" evidence="1">
    <location>
        <begin position="249"/>
        <end position="264"/>
    </location>
</feature>
<feature type="compositionally biased region" description="Basic and acidic residues" evidence="1">
    <location>
        <begin position="146"/>
        <end position="159"/>
    </location>
</feature>
<feature type="compositionally biased region" description="Polar residues" evidence="1">
    <location>
        <begin position="479"/>
        <end position="489"/>
    </location>
</feature>
<feature type="region of interest" description="Disordered" evidence="1">
    <location>
        <begin position="444"/>
        <end position="489"/>
    </location>
</feature>
<name>A0A9W8U595_9HYPO</name>
<feature type="compositionally biased region" description="Polar residues" evidence="1">
    <location>
        <begin position="160"/>
        <end position="171"/>
    </location>
</feature>
<evidence type="ECO:0000313" key="2">
    <source>
        <dbReference type="EMBL" id="KAJ4004390.1"/>
    </source>
</evidence>
<feature type="region of interest" description="Disordered" evidence="1">
    <location>
        <begin position="129"/>
        <end position="207"/>
    </location>
</feature>
<keyword evidence="3" id="KW-1185">Reference proteome</keyword>
<feature type="compositionally biased region" description="Polar residues" evidence="1">
    <location>
        <begin position="346"/>
        <end position="361"/>
    </location>
</feature>
<accession>A0A9W8U595</accession>
<gene>
    <name evidence="2" type="ORF">NW766_011695</name>
</gene>
<sequence length="633" mass="69687">MASTTKPSHGPNRCERVFRTKTSSIPNLTTLRKQLGYGNPGGERDLAFKKAVAEQVKTLVSSVDSLPAFKLTKWKNRVHQRGLLEVTKNFLQAKGTEFWPDWRSDLNYKRDSSKIHRLMTQVFWRTACEKKRAKSSTSPNIQRSQTIRDDLQQPIKAEESSSVNECPNEPSQLRDRGNSANNPIDLEDMTSNSNTNTNIPGRAIDNDPFVGISIRFSRYPPDENNLQDSATSELFTSSLLSPDAIDGQPLNTTDNYQTVPSNDTWAVPPSPPRATSAAGPSNCKQPAGVRSDTHPGQNKKRGGSSNPSRKQVRSETVPTSPRASKRKRKQVIREGYATEEELRGIDNSSFLASSRTNTTSEADNEAQQGQQSNGQAQGQVPQTSSSDLRSPGVSRGSNSEQSPSELLKAAAARQAQEATEAAAAAVAETVGIKDSSRVTTGLSITAQGKQPEIPPEQAQAGPSREREMVERPNPGVETTAPQATGNSYIANDLRGTDLSEEERGPSMFYFNEREREALQGCEMIYETDIEHSGAWTVLRLSNTIFQLSLVNVFDELRLIDSATLHLHFGRGDYKVGQFRRGHDGEKEFAAFKERCLELVKNQRRRAASASVVQGRGVKYFVKFSDGPIIDGEA</sequence>
<dbReference type="EMBL" id="JAPDHF010000024">
    <property type="protein sequence ID" value="KAJ4004390.1"/>
    <property type="molecule type" value="Genomic_DNA"/>
</dbReference>
<dbReference type="Proteomes" id="UP001152130">
    <property type="component" value="Unassembled WGS sequence"/>
</dbReference>
<feature type="region of interest" description="Disordered" evidence="1">
    <location>
        <begin position="241"/>
        <end position="413"/>
    </location>
</feature>
<evidence type="ECO:0000313" key="3">
    <source>
        <dbReference type="Proteomes" id="UP001152130"/>
    </source>
</evidence>
<protein>
    <submittedName>
        <fullName evidence="2">Uncharacterized protein</fullName>
    </submittedName>
</protein>
<reference evidence="2" key="1">
    <citation type="submission" date="2022-10" db="EMBL/GenBank/DDBJ databases">
        <title>Fusarium specimens isolated from Avocado Roots.</title>
        <authorList>
            <person name="Stajich J."/>
            <person name="Roper C."/>
            <person name="Heimlech-Rivalta G."/>
        </authorList>
    </citation>
    <scope>NUCLEOTIDE SEQUENCE</scope>
    <source>
        <strain evidence="2">CF00143</strain>
    </source>
</reference>
<feature type="compositionally biased region" description="Polar residues" evidence="1">
    <location>
        <begin position="303"/>
        <end position="322"/>
    </location>
</feature>
<feature type="compositionally biased region" description="Low complexity" evidence="1">
    <location>
        <begin position="367"/>
        <end position="382"/>
    </location>
</feature>
<feature type="compositionally biased region" description="Polar residues" evidence="1">
    <location>
        <begin position="189"/>
        <end position="199"/>
    </location>
</feature>
<proteinExistence type="predicted"/>
<feature type="compositionally biased region" description="Polar residues" evidence="1">
    <location>
        <begin position="395"/>
        <end position="404"/>
    </location>
</feature>
<evidence type="ECO:0000256" key="1">
    <source>
        <dbReference type="SAM" id="MobiDB-lite"/>
    </source>
</evidence>
<comment type="caution">
    <text evidence="2">The sequence shown here is derived from an EMBL/GenBank/DDBJ whole genome shotgun (WGS) entry which is preliminary data.</text>
</comment>
<dbReference type="OrthoDB" id="5085358at2759"/>
<feature type="compositionally biased region" description="Polar residues" evidence="1">
    <location>
        <begin position="135"/>
        <end position="145"/>
    </location>
</feature>
<organism evidence="2 3">
    <name type="scientific">Fusarium irregulare</name>
    <dbReference type="NCBI Taxonomy" id="2494466"/>
    <lineage>
        <taxon>Eukaryota</taxon>
        <taxon>Fungi</taxon>
        <taxon>Dikarya</taxon>
        <taxon>Ascomycota</taxon>
        <taxon>Pezizomycotina</taxon>
        <taxon>Sordariomycetes</taxon>
        <taxon>Hypocreomycetidae</taxon>
        <taxon>Hypocreales</taxon>
        <taxon>Nectriaceae</taxon>
        <taxon>Fusarium</taxon>
        <taxon>Fusarium incarnatum-equiseti species complex</taxon>
    </lineage>
</organism>
<dbReference type="AlphaFoldDB" id="A0A9W8U595"/>